<proteinExistence type="predicted"/>
<feature type="region of interest" description="Disordered" evidence="1">
    <location>
        <begin position="1"/>
        <end position="40"/>
    </location>
</feature>
<evidence type="ECO:0000313" key="2">
    <source>
        <dbReference type="EMBL" id="KAF7825729.1"/>
    </source>
</evidence>
<dbReference type="EMBL" id="JAAIUW010000006">
    <property type="protein sequence ID" value="KAF7825729.1"/>
    <property type="molecule type" value="Genomic_DNA"/>
</dbReference>
<keyword evidence="3" id="KW-1185">Reference proteome</keyword>
<gene>
    <name evidence="2" type="ORF">G2W53_016893</name>
</gene>
<reference evidence="2" key="1">
    <citation type="submission" date="2020-09" db="EMBL/GenBank/DDBJ databases">
        <title>Genome-Enabled Discovery of Anthraquinone Biosynthesis in Senna tora.</title>
        <authorList>
            <person name="Kang S.-H."/>
            <person name="Pandey R.P."/>
            <person name="Lee C.-M."/>
            <person name="Sim J.-S."/>
            <person name="Jeong J.-T."/>
            <person name="Choi B.-S."/>
            <person name="Jung M."/>
            <person name="Ginzburg D."/>
            <person name="Zhao K."/>
            <person name="Won S.Y."/>
            <person name="Oh T.-J."/>
            <person name="Yu Y."/>
            <person name="Kim N.-H."/>
            <person name="Lee O.R."/>
            <person name="Lee T.-H."/>
            <person name="Bashyal P."/>
            <person name="Kim T.-S."/>
            <person name="Lee W.-H."/>
            <person name="Kawkins C."/>
            <person name="Kim C.-K."/>
            <person name="Kim J.S."/>
            <person name="Ahn B.O."/>
            <person name="Rhee S.Y."/>
            <person name="Sohng J.K."/>
        </authorList>
    </citation>
    <scope>NUCLEOTIDE SEQUENCE</scope>
    <source>
        <tissue evidence="2">Leaf</tissue>
    </source>
</reference>
<dbReference type="AlphaFoldDB" id="A0A834TQB6"/>
<sequence>MSAPLASVCGGNGGQTLGSGRSEGERHNNAGYESNEHQTSQSCSELSFFRSVKALQSQDRDLDYIGYNYIYEQLNLYRRFPPSPPSFDRKDSTFSSKAPTSPKFEDDATPPVPSVPYIIKLLGTLLTCCTLLAVFIPSPGVCVDGGELAEGPTVFAVPVLLAGPEDECCFLFLLF</sequence>
<dbReference type="Proteomes" id="UP000634136">
    <property type="component" value="Unassembled WGS sequence"/>
</dbReference>
<accession>A0A834TQB6</accession>
<evidence type="ECO:0000256" key="1">
    <source>
        <dbReference type="SAM" id="MobiDB-lite"/>
    </source>
</evidence>
<organism evidence="2 3">
    <name type="scientific">Senna tora</name>
    <dbReference type="NCBI Taxonomy" id="362788"/>
    <lineage>
        <taxon>Eukaryota</taxon>
        <taxon>Viridiplantae</taxon>
        <taxon>Streptophyta</taxon>
        <taxon>Embryophyta</taxon>
        <taxon>Tracheophyta</taxon>
        <taxon>Spermatophyta</taxon>
        <taxon>Magnoliopsida</taxon>
        <taxon>eudicotyledons</taxon>
        <taxon>Gunneridae</taxon>
        <taxon>Pentapetalae</taxon>
        <taxon>rosids</taxon>
        <taxon>fabids</taxon>
        <taxon>Fabales</taxon>
        <taxon>Fabaceae</taxon>
        <taxon>Caesalpinioideae</taxon>
        <taxon>Cassia clade</taxon>
        <taxon>Senna</taxon>
    </lineage>
</organism>
<evidence type="ECO:0000313" key="3">
    <source>
        <dbReference type="Proteomes" id="UP000634136"/>
    </source>
</evidence>
<comment type="caution">
    <text evidence="2">The sequence shown here is derived from an EMBL/GenBank/DDBJ whole genome shotgun (WGS) entry which is preliminary data.</text>
</comment>
<name>A0A834TQB6_9FABA</name>
<protein>
    <submittedName>
        <fullName evidence="2">Transcriptional corepressor LEUNIG_HOMOLOG</fullName>
    </submittedName>
</protein>
<feature type="region of interest" description="Disordered" evidence="1">
    <location>
        <begin position="82"/>
        <end position="108"/>
    </location>
</feature>